<dbReference type="PANTHER" id="PTHR46704:SF9">
    <property type="entry name" value="BHLH DOMAIN-CONTAINING PROTEIN"/>
    <property type="match status" value="1"/>
</dbReference>
<organism evidence="1 2">
    <name type="scientific">Porites lobata</name>
    <dbReference type="NCBI Taxonomy" id="104759"/>
    <lineage>
        <taxon>Eukaryota</taxon>
        <taxon>Metazoa</taxon>
        <taxon>Cnidaria</taxon>
        <taxon>Anthozoa</taxon>
        <taxon>Hexacorallia</taxon>
        <taxon>Scleractinia</taxon>
        <taxon>Fungiina</taxon>
        <taxon>Poritidae</taxon>
        <taxon>Porites</taxon>
    </lineage>
</organism>
<keyword evidence="2" id="KW-1185">Reference proteome</keyword>
<evidence type="ECO:0000313" key="1">
    <source>
        <dbReference type="EMBL" id="CAH3178685.1"/>
    </source>
</evidence>
<accession>A0ABN8RGZ7</accession>
<reference evidence="1 2" key="1">
    <citation type="submission" date="2022-05" db="EMBL/GenBank/DDBJ databases">
        <authorList>
            <consortium name="Genoscope - CEA"/>
            <person name="William W."/>
        </authorList>
    </citation>
    <scope>NUCLEOTIDE SEQUENCE [LARGE SCALE GENOMIC DNA]</scope>
</reference>
<evidence type="ECO:0000313" key="2">
    <source>
        <dbReference type="Proteomes" id="UP001159405"/>
    </source>
</evidence>
<sequence>MLPWCFSNDAINYARYMSASYSDMTSLPDEHPKVHEFMRNGGFSVQLSNDNTFGRIPVDQNLKETVNRDTQTPGGTKGFSLKPGAVQRYYLTAEFRTLLLRSLREMVDYAKGKHGHADLHSSRIAQDEKDVAAMVDLIKNWTDPFSGHMQLSSISTGAVATTAIAEELATAYKVGEAAYADFKKTRLESQPPTVRFNDKLKKRKLKTFSALSKTKTVAKGKDTETVLRDDRNLFARMIIIAESRNLKMQDVLKHPLGPLPVSLACNNGFPRKTNKAQLGKELEKLIQPTVEVTRPSAYLIDGMALVQKLKVDYLTFGEIADNILSRVLREAEGSDRVDVVFDVYRDIAIKSAERELRAESDAITFKNLAAGQKVKQFKNFLRNGDNKTSLIRFVVEHWQKTPGRKRLEDKQLYVTCGNRCYKITAERVEEEEELRSEQEEADTRLLLHVQHAANEQRYRSIIVSSEDTDVRILCLAFSFSIDVPIYQRCVSQLNVRYVDIGKIAHVIGQDACKALPGLHAFTDCDEVSAFAGIGKVKPLKRLLRKEEYQRTFQQLGENWLISEDLLMQLEAFVCDMYGSKNGISDVNQCSYSVFCAKKGEAESHQLPPCQDSLYKHCRRANYQAAIWKILYETTTFHPQLVMAGLL</sequence>
<name>A0ABN8RGZ7_9CNID</name>
<dbReference type="EMBL" id="CALNXK010000243">
    <property type="protein sequence ID" value="CAH3178685.1"/>
    <property type="molecule type" value="Genomic_DNA"/>
</dbReference>
<dbReference type="Proteomes" id="UP001159405">
    <property type="component" value="Unassembled WGS sequence"/>
</dbReference>
<protein>
    <submittedName>
        <fullName evidence="1">Uncharacterized protein</fullName>
    </submittedName>
</protein>
<comment type="caution">
    <text evidence="1">The sequence shown here is derived from an EMBL/GenBank/DDBJ whole genome shotgun (WGS) entry which is preliminary data.</text>
</comment>
<gene>
    <name evidence="1" type="ORF">PLOB_00020957</name>
</gene>
<dbReference type="PANTHER" id="PTHR46704">
    <property type="entry name" value="CXC DOMAIN-CONTAINING PROTEIN-RELATED"/>
    <property type="match status" value="1"/>
</dbReference>
<proteinExistence type="predicted"/>